<reference evidence="1" key="1">
    <citation type="submission" date="2020-08" db="EMBL/GenBank/DDBJ databases">
        <title>Multicomponent nature underlies the extraordinary mechanical properties of spider dragline silk.</title>
        <authorList>
            <person name="Kono N."/>
            <person name="Nakamura H."/>
            <person name="Mori M."/>
            <person name="Yoshida Y."/>
            <person name="Ohtoshi R."/>
            <person name="Malay A.D."/>
            <person name="Moran D.A.P."/>
            <person name="Tomita M."/>
            <person name="Numata K."/>
            <person name="Arakawa K."/>
        </authorList>
    </citation>
    <scope>NUCLEOTIDE SEQUENCE</scope>
</reference>
<dbReference type="AlphaFoldDB" id="A0A8X6R4V1"/>
<organism evidence="1 2">
    <name type="scientific">Nephila pilipes</name>
    <name type="common">Giant wood spider</name>
    <name type="synonym">Nephila maculata</name>
    <dbReference type="NCBI Taxonomy" id="299642"/>
    <lineage>
        <taxon>Eukaryota</taxon>
        <taxon>Metazoa</taxon>
        <taxon>Ecdysozoa</taxon>
        <taxon>Arthropoda</taxon>
        <taxon>Chelicerata</taxon>
        <taxon>Arachnida</taxon>
        <taxon>Araneae</taxon>
        <taxon>Araneomorphae</taxon>
        <taxon>Entelegynae</taxon>
        <taxon>Araneoidea</taxon>
        <taxon>Nephilidae</taxon>
        <taxon>Nephila</taxon>
    </lineage>
</organism>
<sequence length="66" mass="7595">MTRTRKSTEELLASSSNLIMIKSKPKSCVLYLCSGKIRILDGEIIQVFLKIIKRKPCLRILIYLNL</sequence>
<gene>
    <name evidence="1" type="ORF">NPIL_511791</name>
</gene>
<evidence type="ECO:0000313" key="2">
    <source>
        <dbReference type="Proteomes" id="UP000887013"/>
    </source>
</evidence>
<dbReference type="EMBL" id="BMAW01040366">
    <property type="protein sequence ID" value="GFU59404.1"/>
    <property type="molecule type" value="Genomic_DNA"/>
</dbReference>
<accession>A0A8X6R4V1</accession>
<evidence type="ECO:0000313" key="1">
    <source>
        <dbReference type="EMBL" id="GFU59404.1"/>
    </source>
</evidence>
<protein>
    <submittedName>
        <fullName evidence="1">Uncharacterized protein</fullName>
    </submittedName>
</protein>
<dbReference type="Proteomes" id="UP000887013">
    <property type="component" value="Unassembled WGS sequence"/>
</dbReference>
<keyword evidence="2" id="KW-1185">Reference proteome</keyword>
<proteinExistence type="predicted"/>
<comment type="caution">
    <text evidence="1">The sequence shown here is derived from an EMBL/GenBank/DDBJ whole genome shotgun (WGS) entry which is preliminary data.</text>
</comment>
<name>A0A8X6R4V1_NEPPI</name>